<evidence type="ECO:0000259" key="4">
    <source>
        <dbReference type="PROSITE" id="PS50995"/>
    </source>
</evidence>
<dbReference type="PANTHER" id="PTHR42756">
    <property type="entry name" value="TRANSCRIPTIONAL REGULATOR, MARR"/>
    <property type="match status" value="1"/>
</dbReference>
<dbReference type="eggNOG" id="COG1846">
    <property type="taxonomic scope" value="Bacteria"/>
</dbReference>
<accession>G9YKE1</accession>
<evidence type="ECO:0000256" key="1">
    <source>
        <dbReference type="ARBA" id="ARBA00023015"/>
    </source>
</evidence>
<dbReference type="STRING" id="861450.HMPREF0080_02151"/>
<dbReference type="RefSeq" id="WP_006791112.1">
    <property type="nucleotide sequence ID" value="NZ_JH417616.1"/>
</dbReference>
<dbReference type="Proteomes" id="UP000005481">
    <property type="component" value="Unassembled WGS sequence"/>
</dbReference>
<reference evidence="5 6" key="1">
    <citation type="submission" date="2011-08" db="EMBL/GenBank/DDBJ databases">
        <authorList>
            <person name="Weinstock G."/>
            <person name="Sodergren E."/>
            <person name="Clifton S."/>
            <person name="Fulton L."/>
            <person name="Fulton B."/>
            <person name="Courtney L."/>
            <person name="Fronick C."/>
            <person name="Harrison M."/>
            <person name="Strong C."/>
            <person name="Farmer C."/>
            <person name="Delahaunty K."/>
            <person name="Markovic C."/>
            <person name="Hall O."/>
            <person name="Minx P."/>
            <person name="Tomlinson C."/>
            <person name="Mitreva M."/>
            <person name="Hou S."/>
            <person name="Chen J."/>
            <person name="Wollam A."/>
            <person name="Pepin K.H."/>
            <person name="Johnson M."/>
            <person name="Bhonagiri V."/>
            <person name="Zhang X."/>
            <person name="Suruliraj S."/>
            <person name="Warren W."/>
            <person name="Chinwalla A."/>
            <person name="Mardis E.R."/>
            <person name="Wilson R.K."/>
        </authorList>
    </citation>
    <scope>NUCLEOTIDE SEQUENCE [LARGE SCALE GENOMIC DNA]</scope>
    <source>
        <strain evidence="5 6">F0357</strain>
    </source>
</reference>
<gene>
    <name evidence="5" type="ORF">HMPREF0080_02151</name>
</gene>
<evidence type="ECO:0000313" key="5">
    <source>
        <dbReference type="EMBL" id="EHM37203.1"/>
    </source>
</evidence>
<sequence>MAITRKIKERNRKYARLRDTQFSLYENYARQWGLQSKSLLILLWIYRNPQGISQQTIAAHTYSTKQVVNAAIKSFARKGYLSVTVSGADKRKKLITLTTDGKAFAASIIEPMDRAEERAFSRLTERQQDILLRTTAVFSAELSEELNRLSHRKDGVN</sequence>
<dbReference type="Pfam" id="PF12802">
    <property type="entry name" value="MarR_2"/>
    <property type="match status" value="1"/>
</dbReference>
<keyword evidence="3" id="KW-0804">Transcription</keyword>
<dbReference type="PATRIC" id="fig|861450.3.peg.1973"/>
<keyword evidence="1" id="KW-0805">Transcription regulation</keyword>
<proteinExistence type="predicted"/>
<dbReference type="SUPFAM" id="SSF46785">
    <property type="entry name" value="Winged helix' DNA-binding domain"/>
    <property type="match status" value="1"/>
</dbReference>
<dbReference type="OrthoDB" id="1625202at2"/>
<keyword evidence="6" id="KW-1185">Reference proteome</keyword>
<dbReference type="PANTHER" id="PTHR42756:SF1">
    <property type="entry name" value="TRANSCRIPTIONAL REPRESSOR OF EMRAB OPERON"/>
    <property type="match status" value="1"/>
</dbReference>
<dbReference type="HOGENOM" id="CLU_083287_30_1_9"/>
<keyword evidence="2" id="KW-0238">DNA-binding</keyword>
<dbReference type="GO" id="GO:0003700">
    <property type="term" value="F:DNA-binding transcription factor activity"/>
    <property type="evidence" value="ECO:0007669"/>
    <property type="project" value="InterPro"/>
</dbReference>
<dbReference type="PROSITE" id="PS50995">
    <property type="entry name" value="HTH_MARR_2"/>
    <property type="match status" value="1"/>
</dbReference>
<comment type="caution">
    <text evidence="5">The sequence shown here is derived from an EMBL/GenBank/DDBJ whole genome shotgun (WGS) entry which is preliminary data.</text>
</comment>
<dbReference type="InterPro" id="IPR036390">
    <property type="entry name" value="WH_DNA-bd_sf"/>
</dbReference>
<name>G9YKE1_9FIRM</name>
<protein>
    <submittedName>
        <fullName evidence="5">Transcriptional regulator, MarR family</fullName>
    </submittedName>
</protein>
<evidence type="ECO:0000313" key="6">
    <source>
        <dbReference type="Proteomes" id="UP000005481"/>
    </source>
</evidence>
<dbReference type="SMART" id="SM00347">
    <property type="entry name" value="HTH_MARR"/>
    <property type="match status" value="1"/>
</dbReference>
<organism evidence="5 6">
    <name type="scientific">Anaeroglobus geminatus F0357</name>
    <dbReference type="NCBI Taxonomy" id="861450"/>
    <lineage>
        <taxon>Bacteria</taxon>
        <taxon>Bacillati</taxon>
        <taxon>Bacillota</taxon>
        <taxon>Negativicutes</taxon>
        <taxon>Veillonellales</taxon>
        <taxon>Veillonellaceae</taxon>
        <taxon>Anaeroglobus</taxon>
    </lineage>
</organism>
<dbReference type="AlphaFoldDB" id="G9YKE1"/>
<feature type="domain" description="HTH marR-type" evidence="4">
    <location>
        <begin position="1"/>
        <end position="140"/>
    </location>
</feature>
<dbReference type="Gene3D" id="1.10.10.10">
    <property type="entry name" value="Winged helix-like DNA-binding domain superfamily/Winged helix DNA-binding domain"/>
    <property type="match status" value="1"/>
</dbReference>
<dbReference type="InterPro" id="IPR036388">
    <property type="entry name" value="WH-like_DNA-bd_sf"/>
</dbReference>
<dbReference type="EMBL" id="AGCJ01000102">
    <property type="protein sequence ID" value="EHM37203.1"/>
    <property type="molecule type" value="Genomic_DNA"/>
</dbReference>
<evidence type="ECO:0000256" key="3">
    <source>
        <dbReference type="ARBA" id="ARBA00023163"/>
    </source>
</evidence>
<evidence type="ECO:0000256" key="2">
    <source>
        <dbReference type="ARBA" id="ARBA00023125"/>
    </source>
</evidence>
<dbReference type="InterPro" id="IPR000835">
    <property type="entry name" value="HTH_MarR-typ"/>
</dbReference>
<dbReference type="GO" id="GO:0003677">
    <property type="term" value="F:DNA binding"/>
    <property type="evidence" value="ECO:0007669"/>
    <property type="project" value="UniProtKB-KW"/>
</dbReference>